<evidence type="ECO:0000313" key="9">
    <source>
        <dbReference type="Proteomes" id="UP001528672"/>
    </source>
</evidence>
<keyword evidence="6" id="KW-0812">Transmembrane</keyword>
<dbReference type="Gene3D" id="1.10.287.950">
    <property type="entry name" value="Methyl-accepting chemotaxis protein"/>
    <property type="match status" value="1"/>
</dbReference>
<evidence type="ECO:0000256" key="5">
    <source>
        <dbReference type="SAM" id="MobiDB-lite"/>
    </source>
</evidence>
<evidence type="ECO:0000256" key="2">
    <source>
        <dbReference type="ARBA" id="ARBA00029447"/>
    </source>
</evidence>
<keyword evidence="6" id="KW-0472">Membrane</keyword>
<dbReference type="Pfam" id="PF00015">
    <property type="entry name" value="MCPsignal"/>
    <property type="match status" value="1"/>
</dbReference>
<protein>
    <submittedName>
        <fullName evidence="8">Methyl-accepting chemotaxis protein</fullName>
    </submittedName>
</protein>
<keyword evidence="1 3" id="KW-0807">Transducer</keyword>
<name>A0ABT5MJB2_9BURK</name>
<evidence type="ECO:0000256" key="6">
    <source>
        <dbReference type="SAM" id="Phobius"/>
    </source>
</evidence>
<comment type="similarity">
    <text evidence="2">Belongs to the methyl-accepting chemotaxis (MCP) protein family.</text>
</comment>
<proteinExistence type="inferred from homology"/>
<dbReference type="InterPro" id="IPR004089">
    <property type="entry name" value="MCPsignal_dom"/>
</dbReference>
<accession>A0ABT5MJB2</accession>
<dbReference type="PANTHER" id="PTHR32089">
    <property type="entry name" value="METHYL-ACCEPTING CHEMOTAXIS PROTEIN MCPB"/>
    <property type="match status" value="1"/>
</dbReference>
<dbReference type="SUPFAM" id="SSF58104">
    <property type="entry name" value="Methyl-accepting chemotaxis protein (MCP) signaling domain"/>
    <property type="match status" value="1"/>
</dbReference>
<sequence>MTADTPLHPAQHSAAAKPANAWPGQLLLCGASAGTTLGLLLVLGSPLTITSCALGLLAAALVTALAQAWPRRWTGGAGARRRSARRDRLPVTEAVAEVREVAPYLRVISGQLDGALQQTEDGVLALIRLLNEMEQNASEQVHRIQDSQRNGEELLGVIREKLLIDKQLGAILQMFVDRQEEEIGANLQRIQRLQEVKALGPLVDVIASVAQQTNFLAINAAIEAARAGPSGRGFAVVATEVRQLSTRTASAAQEIARRISAATVNIDVELRQANEASARNASTGNMRNVLGDIRAMQSRFEEASSGNRMQEMIDAVSAGHLHMSELLTQALGHIQFHDVMRQRVAQSQEAMLELDEHLQTMANQMHDQPWDPEGLLSLRQRLESQIERYVMHSQIETHAAATGASADSDSAPAADPSRPKIELF</sequence>
<feature type="domain" description="Methyl-accepting transducer" evidence="7">
    <location>
        <begin position="194"/>
        <end position="335"/>
    </location>
</feature>
<comment type="caution">
    <text evidence="8">The sequence shown here is derived from an EMBL/GenBank/DDBJ whole genome shotgun (WGS) entry which is preliminary data.</text>
</comment>
<feature type="coiled-coil region" evidence="4">
    <location>
        <begin position="116"/>
        <end position="150"/>
    </location>
</feature>
<dbReference type="PROSITE" id="PS50111">
    <property type="entry name" value="CHEMOTAXIS_TRANSDUC_2"/>
    <property type="match status" value="1"/>
</dbReference>
<dbReference type="PANTHER" id="PTHR32089:SF112">
    <property type="entry name" value="LYSOZYME-LIKE PROTEIN-RELATED"/>
    <property type="match status" value="1"/>
</dbReference>
<gene>
    <name evidence="8" type="ORF">PSQ39_15210</name>
</gene>
<keyword evidence="6" id="KW-1133">Transmembrane helix</keyword>
<organism evidence="8 9">
    <name type="scientific">Curvibacter microcysteis</name>
    <dbReference type="NCBI Taxonomy" id="3026419"/>
    <lineage>
        <taxon>Bacteria</taxon>
        <taxon>Pseudomonadati</taxon>
        <taxon>Pseudomonadota</taxon>
        <taxon>Betaproteobacteria</taxon>
        <taxon>Burkholderiales</taxon>
        <taxon>Comamonadaceae</taxon>
        <taxon>Curvibacter</taxon>
    </lineage>
</organism>
<reference evidence="8 9" key="1">
    <citation type="submission" date="2023-02" db="EMBL/GenBank/DDBJ databases">
        <title>Bacterial whole genome sequence for Curvibacter sp. HBC28.</title>
        <authorList>
            <person name="Le V."/>
            <person name="Ko S.-R."/>
            <person name="Ahn C.-Y."/>
            <person name="Oh H.-M."/>
        </authorList>
    </citation>
    <scope>NUCLEOTIDE SEQUENCE [LARGE SCALE GENOMIC DNA]</scope>
    <source>
        <strain evidence="8 9">HBC28</strain>
    </source>
</reference>
<feature type="region of interest" description="Disordered" evidence="5">
    <location>
        <begin position="400"/>
        <end position="424"/>
    </location>
</feature>
<keyword evidence="4" id="KW-0175">Coiled coil</keyword>
<dbReference type="RefSeq" id="WP_273927675.1">
    <property type="nucleotide sequence ID" value="NZ_JAQSIO010000005.1"/>
</dbReference>
<dbReference type="EMBL" id="JAQSIO010000005">
    <property type="protein sequence ID" value="MDD0815984.1"/>
    <property type="molecule type" value="Genomic_DNA"/>
</dbReference>
<dbReference type="PRINTS" id="PR00260">
    <property type="entry name" value="CHEMTRNSDUCR"/>
</dbReference>
<evidence type="ECO:0000259" key="7">
    <source>
        <dbReference type="PROSITE" id="PS50111"/>
    </source>
</evidence>
<evidence type="ECO:0000313" key="8">
    <source>
        <dbReference type="EMBL" id="MDD0815984.1"/>
    </source>
</evidence>
<evidence type="ECO:0000256" key="4">
    <source>
        <dbReference type="SAM" id="Coils"/>
    </source>
</evidence>
<feature type="transmembrane region" description="Helical" evidence="6">
    <location>
        <begin position="47"/>
        <end position="66"/>
    </location>
</feature>
<evidence type="ECO:0000256" key="1">
    <source>
        <dbReference type="ARBA" id="ARBA00023224"/>
    </source>
</evidence>
<dbReference type="InterPro" id="IPR004090">
    <property type="entry name" value="Chemotax_Me-accpt_rcpt"/>
</dbReference>
<feature type="compositionally biased region" description="Low complexity" evidence="5">
    <location>
        <begin position="400"/>
        <end position="416"/>
    </location>
</feature>
<evidence type="ECO:0000256" key="3">
    <source>
        <dbReference type="PROSITE-ProRule" id="PRU00284"/>
    </source>
</evidence>
<dbReference type="SMART" id="SM00283">
    <property type="entry name" value="MA"/>
    <property type="match status" value="1"/>
</dbReference>
<keyword evidence="9" id="KW-1185">Reference proteome</keyword>
<dbReference type="Proteomes" id="UP001528672">
    <property type="component" value="Unassembled WGS sequence"/>
</dbReference>